<protein>
    <submittedName>
        <fullName evidence="1">Pilus assembly protein TadG</fullName>
    </submittedName>
</protein>
<accession>A0A2W5N3Q3</accession>
<reference evidence="1 2" key="1">
    <citation type="submission" date="2017-08" db="EMBL/GenBank/DDBJ databases">
        <title>Infants hospitalized years apart are colonized by the same room-sourced microbial strains.</title>
        <authorList>
            <person name="Brooks B."/>
            <person name="Olm M.R."/>
            <person name="Firek B.A."/>
            <person name="Baker R."/>
            <person name="Thomas B.C."/>
            <person name="Morowitz M.J."/>
            <person name="Banfield J.F."/>
        </authorList>
    </citation>
    <scope>NUCLEOTIDE SEQUENCE [LARGE SCALE GENOMIC DNA]</scope>
    <source>
        <strain evidence="1">S2_005_002_R2_29</strain>
    </source>
</reference>
<sequence length="186" mass="20617">MRIWLEKAARKLQFGRYIQEERATAFVETTILMPVMITLLMGVYDLGQGIIVNQKTIGASQIIGDLVTRERSITPDGLEDIIKAGELALEPYRTETFGYDIASVQFDEDGNPDVLWRVTKNMSPNAAAVASTEGLGQAGEGVVVVTTVYKYDPFFTHFVVDQINMQEVAFLRGRRSSTVACEDCPS</sequence>
<gene>
    <name evidence="1" type="ORF">DI551_02880</name>
</gene>
<dbReference type="EMBL" id="QFQB01000010">
    <property type="protein sequence ID" value="PZQ47724.1"/>
    <property type="molecule type" value="Genomic_DNA"/>
</dbReference>
<name>A0A2W5N3Q3_9BACT</name>
<evidence type="ECO:0000313" key="2">
    <source>
        <dbReference type="Proteomes" id="UP000249417"/>
    </source>
</evidence>
<proteinExistence type="predicted"/>
<organism evidence="1 2">
    <name type="scientific">Micavibrio aeruginosavorus</name>
    <dbReference type="NCBI Taxonomy" id="349221"/>
    <lineage>
        <taxon>Bacteria</taxon>
        <taxon>Pseudomonadati</taxon>
        <taxon>Bdellovibrionota</taxon>
        <taxon>Bdellovibrionia</taxon>
        <taxon>Bdellovibrionales</taxon>
        <taxon>Pseudobdellovibrionaceae</taxon>
        <taxon>Micavibrio</taxon>
    </lineage>
</organism>
<comment type="caution">
    <text evidence="1">The sequence shown here is derived from an EMBL/GenBank/DDBJ whole genome shotgun (WGS) entry which is preliminary data.</text>
</comment>
<dbReference type="AlphaFoldDB" id="A0A2W5N3Q3"/>
<dbReference type="Proteomes" id="UP000249417">
    <property type="component" value="Unassembled WGS sequence"/>
</dbReference>
<evidence type="ECO:0000313" key="1">
    <source>
        <dbReference type="EMBL" id="PZQ47724.1"/>
    </source>
</evidence>